<evidence type="ECO:0000256" key="1">
    <source>
        <dbReference type="SAM" id="Phobius"/>
    </source>
</evidence>
<keyword evidence="3" id="KW-1185">Reference proteome</keyword>
<comment type="caution">
    <text evidence="2">The sequence shown here is derived from an EMBL/GenBank/DDBJ whole genome shotgun (WGS) entry which is preliminary data.</text>
</comment>
<keyword evidence="1" id="KW-1133">Transmembrane helix</keyword>
<gene>
    <name evidence="2" type="ORF">LY01_01490</name>
</gene>
<dbReference type="AlphaFoldDB" id="A0A2S6INR6"/>
<dbReference type="RefSeq" id="WP_104515178.1">
    <property type="nucleotide sequence ID" value="NZ_MQVW01000002.1"/>
</dbReference>
<dbReference type="EMBL" id="PTJE01000002">
    <property type="protein sequence ID" value="PPK95897.1"/>
    <property type="molecule type" value="Genomic_DNA"/>
</dbReference>
<reference evidence="2 3" key="1">
    <citation type="submission" date="2018-02" db="EMBL/GenBank/DDBJ databases">
        <title>Genomic Encyclopedia of Archaeal and Bacterial Type Strains, Phase II (KMG-II): from individual species to whole genera.</title>
        <authorList>
            <person name="Goeker M."/>
        </authorList>
    </citation>
    <scope>NUCLEOTIDE SEQUENCE [LARGE SCALE GENOMIC DNA]</scope>
    <source>
        <strain evidence="2 3">DSM 16809</strain>
    </source>
</reference>
<proteinExistence type="predicted"/>
<evidence type="ECO:0000313" key="2">
    <source>
        <dbReference type="EMBL" id="PPK95897.1"/>
    </source>
</evidence>
<feature type="transmembrane region" description="Helical" evidence="1">
    <location>
        <begin position="28"/>
        <end position="51"/>
    </location>
</feature>
<organism evidence="2 3">
    <name type="scientific">Nonlabens xylanidelens</name>
    <dbReference type="NCBI Taxonomy" id="191564"/>
    <lineage>
        <taxon>Bacteria</taxon>
        <taxon>Pseudomonadati</taxon>
        <taxon>Bacteroidota</taxon>
        <taxon>Flavobacteriia</taxon>
        <taxon>Flavobacteriales</taxon>
        <taxon>Flavobacteriaceae</taxon>
        <taxon>Nonlabens</taxon>
    </lineage>
</organism>
<keyword evidence="1" id="KW-0812">Transmembrane</keyword>
<keyword evidence="1" id="KW-0472">Membrane</keyword>
<evidence type="ECO:0008006" key="4">
    <source>
        <dbReference type="Google" id="ProtNLM"/>
    </source>
</evidence>
<protein>
    <recommendedName>
        <fullName evidence="4">DUF1328 domain-containing protein</fullName>
    </recommendedName>
</protein>
<name>A0A2S6INR6_9FLAO</name>
<dbReference type="Proteomes" id="UP000239002">
    <property type="component" value="Unassembled WGS sequence"/>
</dbReference>
<sequence>MNRIILIVSIVTLISGMAGFYLTTPLTTFLRIVFLISADVLIIMLLGKLLFAGNRALRVKTKNKKVSAF</sequence>
<accession>A0A2S6INR6</accession>
<evidence type="ECO:0000313" key="3">
    <source>
        <dbReference type="Proteomes" id="UP000239002"/>
    </source>
</evidence>